<organism evidence="2 3">
    <name type="scientific">Acrocarpospora pleiomorpha</name>
    <dbReference type="NCBI Taxonomy" id="90975"/>
    <lineage>
        <taxon>Bacteria</taxon>
        <taxon>Bacillati</taxon>
        <taxon>Actinomycetota</taxon>
        <taxon>Actinomycetes</taxon>
        <taxon>Streptosporangiales</taxon>
        <taxon>Streptosporangiaceae</taxon>
        <taxon>Acrocarpospora</taxon>
    </lineage>
</organism>
<reference evidence="2 3" key="1">
    <citation type="submission" date="2019-10" db="EMBL/GenBank/DDBJ databases">
        <title>Whole genome shotgun sequence of Acrocarpospora pleiomorpha NBRC 16267.</title>
        <authorList>
            <person name="Ichikawa N."/>
            <person name="Kimura A."/>
            <person name="Kitahashi Y."/>
            <person name="Komaki H."/>
            <person name="Oguchi A."/>
        </authorList>
    </citation>
    <scope>NUCLEOTIDE SEQUENCE [LARGE SCALE GENOMIC DNA]</scope>
    <source>
        <strain evidence="2 3">NBRC 16267</strain>
    </source>
</reference>
<gene>
    <name evidence="2" type="ORF">Aple_051960</name>
</gene>
<dbReference type="InterPro" id="IPR001509">
    <property type="entry name" value="Epimerase_deHydtase"/>
</dbReference>
<dbReference type="PANTHER" id="PTHR43245">
    <property type="entry name" value="BIFUNCTIONAL POLYMYXIN RESISTANCE PROTEIN ARNA"/>
    <property type="match status" value="1"/>
</dbReference>
<dbReference type="InterPro" id="IPR036291">
    <property type="entry name" value="NAD(P)-bd_dom_sf"/>
</dbReference>
<keyword evidence="3" id="KW-1185">Reference proteome</keyword>
<evidence type="ECO:0000313" key="2">
    <source>
        <dbReference type="EMBL" id="GES22299.1"/>
    </source>
</evidence>
<dbReference type="InterPro" id="IPR050177">
    <property type="entry name" value="Lipid_A_modif_metabolic_enz"/>
</dbReference>
<dbReference type="SUPFAM" id="SSF51735">
    <property type="entry name" value="NAD(P)-binding Rossmann-fold domains"/>
    <property type="match status" value="1"/>
</dbReference>
<feature type="domain" description="NAD-dependent epimerase/dehydratase" evidence="1">
    <location>
        <begin position="3"/>
        <end position="209"/>
    </location>
</feature>
<dbReference type="EMBL" id="BLAF01000029">
    <property type="protein sequence ID" value="GES22299.1"/>
    <property type="molecule type" value="Genomic_DNA"/>
</dbReference>
<dbReference type="OrthoDB" id="4559195at2"/>
<evidence type="ECO:0000313" key="3">
    <source>
        <dbReference type="Proteomes" id="UP000377595"/>
    </source>
</evidence>
<dbReference type="Proteomes" id="UP000377595">
    <property type="component" value="Unassembled WGS sequence"/>
</dbReference>
<dbReference type="Pfam" id="PF01370">
    <property type="entry name" value="Epimerase"/>
    <property type="match status" value="1"/>
</dbReference>
<protein>
    <recommendedName>
        <fullName evidence="1">NAD-dependent epimerase/dehydratase domain-containing protein</fullName>
    </recommendedName>
</protein>
<evidence type="ECO:0000259" key="1">
    <source>
        <dbReference type="Pfam" id="PF01370"/>
    </source>
</evidence>
<name>A0A5M3XQI2_9ACTN</name>
<dbReference type="PANTHER" id="PTHR43245:SF13">
    <property type="entry name" value="UDP-D-APIOSE_UDP-D-XYLOSE SYNTHASE 2"/>
    <property type="match status" value="1"/>
</dbReference>
<dbReference type="AlphaFoldDB" id="A0A5M3XQI2"/>
<sequence>MRVLLVGASGFVGRHVRERLGAVEVAAPSRSDLDLAETPHAQIRRILEDLRPGAVVNCAGVVHGSPERLVAGNVVGAARLVRAVGEVVPDARVVHVGSAAEYGAHDVPVGEGAECRPLGEYGLTKLAGTRVVAGMVRNGVVLRLFNPVGPGAPVGSLTGRLVAGMRAGGELRLGVTSDVRDFVDVRDAAEAIVAAALAPGVLPPVLNVGTGRAVAVRDLVELMIEVASWQGRVVSASEGSSALPWSCADVTAIGAALGWKARIALRDSLADAWNEVPA</sequence>
<dbReference type="Gene3D" id="3.40.50.720">
    <property type="entry name" value="NAD(P)-binding Rossmann-like Domain"/>
    <property type="match status" value="1"/>
</dbReference>
<proteinExistence type="predicted"/>
<accession>A0A5M3XQI2</accession>
<dbReference type="RefSeq" id="WP_155347243.1">
    <property type="nucleotide sequence ID" value="NZ_BAAAHM010000051.1"/>
</dbReference>
<comment type="caution">
    <text evidence="2">The sequence shown here is derived from an EMBL/GenBank/DDBJ whole genome shotgun (WGS) entry which is preliminary data.</text>
</comment>